<dbReference type="EMBL" id="QGGQ01000002">
    <property type="protein sequence ID" value="PWK24828.1"/>
    <property type="molecule type" value="Genomic_DNA"/>
</dbReference>
<reference evidence="2 3" key="1">
    <citation type="submission" date="2018-05" db="EMBL/GenBank/DDBJ databases">
        <title>Genomic Encyclopedia of Archaeal and Bacterial Type Strains, Phase II (KMG-II): from individual species to whole genera.</title>
        <authorList>
            <person name="Goeker M."/>
        </authorList>
    </citation>
    <scope>NUCLEOTIDE SEQUENCE [LARGE SCALE GENOMIC DNA]</scope>
    <source>
        <strain evidence="2 3">DSM 23514</strain>
    </source>
</reference>
<organism evidence="2 3">
    <name type="scientific">Maribacter polysiphoniae</name>
    <dbReference type="NCBI Taxonomy" id="429344"/>
    <lineage>
        <taxon>Bacteria</taxon>
        <taxon>Pseudomonadati</taxon>
        <taxon>Bacteroidota</taxon>
        <taxon>Flavobacteriia</taxon>
        <taxon>Flavobacteriales</taxon>
        <taxon>Flavobacteriaceae</taxon>
        <taxon>Maribacter</taxon>
    </lineage>
</organism>
<evidence type="ECO:0000313" key="2">
    <source>
        <dbReference type="EMBL" id="PWK24828.1"/>
    </source>
</evidence>
<evidence type="ECO:0000313" key="1">
    <source>
        <dbReference type="EMBL" id="MBD1259268.1"/>
    </source>
</evidence>
<comment type="caution">
    <text evidence="2">The sequence shown here is derived from an EMBL/GenBank/DDBJ whole genome shotgun (WGS) entry which is preliminary data.</text>
</comment>
<proteinExistence type="predicted"/>
<dbReference type="Proteomes" id="UP000651837">
    <property type="component" value="Unassembled WGS sequence"/>
</dbReference>
<dbReference type="EMBL" id="JACWLN010000001">
    <property type="protein sequence ID" value="MBD1259268.1"/>
    <property type="molecule type" value="Genomic_DNA"/>
</dbReference>
<protein>
    <submittedName>
        <fullName evidence="1">SsrA-binding protein</fullName>
    </submittedName>
</protein>
<dbReference type="OrthoDB" id="1448648at2"/>
<dbReference type="AlphaFoldDB" id="A0A316E5B0"/>
<gene>
    <name evidence="1" type="ORF">HZY62_01600</name>
    <name evidence="2" type="ORF">LX92_01193</name>
</gene>
<reference evidence="1 4" key="2">
    <citation type="submission" date="2020-07" db="EMBL/GenBank/DDBJ databases">
        <title>The draft genome sequence of Maribacter polysiphoniae KCTC 22021.</title>
        <authorList>
            <person name="Mu L."/>
        </authorList>
    </citation>
    <scope>NUCLEOTIDE SEQUENCE [LARGE SCALE GENOMIC DNA]</scope>
    <source>
        <strain evidence="1 4">KCTC 22021</strain>
    </source>
</reference>
<evidence type="ECO:0000313" key="3">
    <source>
        <dbReference type="Proteomes" id="UP000245667"/>
    </source>
</evidence>
<sequence>MGTIIFNLLAKINKVILPSYTKQGLDLAKASKFQLAIIGWRYFVTTRALSGKNHN</sequence>
<keyword evidence="4" id="KW-1185">Reference proteome</keyword>
<dbReference type="RefSeq" id="WP_109649364.1">
    <property type="nucleotide sequence ID" value="NZ_JACWLN010000001.1"/>
</dbReference>
<dbReference type="Proteomes" id="UP000245667">
    <property type="component" value="Unassembled WGS sequence"/>
</dbReference>
<accession>A0A316E5B0</accession>
<name>A0A316E5B0_9FLAO</name>
<evidence type="ECO:0000313" key="4">
    <source>
        <dbReference type="Proteomes" id="UP000651837"/>
    </source>
</evidence>